<feature type="domain" description="DRBM" evidence="10">
    <location>
        <begin position="173"/>
        <end position="242"/>
    </location>
</feature>
<keyword evidence="5 8" id="KW-0255">Endonuclease</keyword>
<dbReference type="NCBIfam" id="TIGR02191">
    <property type="entry name" value="RNaseIII"/>
    <property type="match status" value="1"/>
</dbReference>
<evidence type="ECO:0000256" key="2">
    <source>
        <dbReference type="ARBA" id="ARBA00010183"/>
    </source>
</evidence>
<dbReference type="GO" id="GO:0010468">
    <property type="term" value="P:regulation of gene expression"/>
    <property type="evidence" value="ECO:0007669"/>
    <property type="project" value="TreeGrafter"/>
</dbReference>
<feature type="binding site" evidence="8">
    <location>
        <position position="131"/>
    </location>
    <ligand>
        <name>Mg(2+)</name>
        <dbReference type="ChEBI" id="CHEBI:18420"/>
    </ligand>
</feature>
<dbReference type="PROSITE" id="PS50142">
    <property type="entry name" value="RNASE_3_2"/>
    <property type="match status" value="1"/>
</dbReference>
<organism evidence="12 13">
    <name type="scientific">Segatella oulorum</name>
    <dbReference type="NCBI Taxonomy" id="28136"/>
    <lineage>
        <taxon>Bacteria</taxon>
        <taxon>Pseudomonadati</taxon>
        <taxon>Bacteroidota</taxon>
        <taxon>Bacteroidia</taxon>
        <taxon>Bacteroidales</taxon>
        <taxon>Prevotellaceae</taxon>
        <taxon>Segatella</taxon>
    </lineage>
</organism>
<evidence type="ECO:0000256" key="6">
    <source>
        <dbReference type="ARBA" id="ARBA00022801"/>
    </source>
</evidence>
<dbReference type="GO" id="GO:0006397">
    <property type="term" value="P:mRNA processing"/>
    <property type="evidence" value="ECO:0007669"/>
    <property type="project" value="UniProtKB-UniRule"/>
</dbReference>
<keyword evidence="8" id="KW-0699">rRNA-binding</keyword>
<dbReference type="CDD" id="cd00593">
    <property type="entry name" value="RIBOc"/>
    <property type="match status" value="1"/>
</dbReference>
<keyword evidence="6 8" id="KW-0378">Hydrolase</keyword>
<keyword evidence="4 8" id="KW-0540">Nuclease</keyword>
<sequence>MLSNLIDRIKLPFRKEKELYSSLHTILGFYPHDISYYKLALMHKSVMRRNAKGRPVNNERLEFLGDAILDAIVGDIVYRHFPGKREGFLTNTRSKLVQRETLNRLAKEMGITRLVLSNGRSSSHNSYMGGNAFEALVGAIYLDKGYEACMRFMQKRILGQLVNIDKVAYKEVNFKSKLIEWSQKNRVNLSFENIAETTDQGGSPVFQYKIVIEGLEGCAGKGYSKKESQQMACKLTLEKLRKEPQFIDAVFAAKTNRTKMEEEPVENVPTTEPDESFLMSAPETTAPATQEASADDAQTAANDTQTAEKPAAKGKRRRRSPMYKAKETPAEGQASMAEQPVNDAEKADEPAGKRTRKIAKTAEDTAENVNKMADQRADNTTPSADETADDDFDLSDISARKQSREEIIEAAEAAAFGE</sequence>
<dbReference type="HAMAP" id="MF_00104">
    <property type="entry name" value="RNase_III"/>
    <property type="match status" value="1"/>
</dbReference>
<dbReference type="GO" id="GO:0019843">
    <property type="term" value="F:rRNA binding"/>
    <property type="evidence" value="ECO:0007669"/>
    <property type="project" value="UniProtKB-KW"/>
</dbReference>
<feature type="active site" evidence="8">
    <location>
        <position position="134"/>
    </location>
</feature>
<dbReference type="GO" id="GO:0003725">
    <property type="term" value="F:double-stranded RNA binding"/>
    <property type="evidence" value="ECO:0007669"/>
    <property type="project" value="TreeGrafter"/>
</dbReference>
<evidence type="ECO:0000256" key="9">
    <source>
        <dbReference type="SAM" id="MobiDB-lite"/>
    </source>
</evidence>
<dbReference type="EC" id="3.1.26.3" evidence="8"/>
<dbReference type="InterPro" id="IPR014720">
    <property type="entry name" value="dsRBD_dom"/>
</dbReference>
<dbReference type="RefSeq" id="WP_078805446.1">
    <property type="nucleotide sequence ID" value="NZ_FUXK01000003.1"/>
</dbReference>
<feature type="compositionally biased region" description="Basic and acidic residues" evidence="9">
    <location>
        <begin position="343"/>
        <end position="352"/>
    </location>
</feature>
<comment type="cofactor">
    <cofactor evidence="8">
        <name>Mg(2+)</name>
        <dbReference type="ChEBI" id="CHEBI:18420"/>
    </cofactor>
</comment>
<dbReference type="PANTHER" id="PTHR11207:SF0">
    <property type="entry name" value="RIBONUCLEASE 3"/>
    <property type="match status" value="1"/>
</dbReference>
<keyword evidence="7 8" id="KW-0694">RNA-binding</keyword>
<dbReference type="Proteomes" id="UP000190065">
    <property type="component" value="Unassembled WGS sequence"/>
</dbReference>
<dbReference type="InterPro" id="IPR000999">
    <property type="entry name" value="RNase_III_dom"/>
</dbReference>
<dbReference type="eggNOG" id="COG0571">
    <property type="taxonomic scope" value="Bacteria"/>
</dbReference>
<evidence type="ECO:0000313" key="12">
    <source>
        <dbReference type="EMBL" id="SJZ53234.1"/>
    </source>
</evidence>
<dbReference type="PANTHER" id="PTHR11207">
    <property type="entry name" value="RIBONUCLEASE III"/>
    <property type="match status" value="1"/>
</dbReference>
<evidence type="ECO:0000259" key="10">
    <source>
        <dbReference type="PROSITE" id="PS50137"/>
    </source>
</evidence>
<dbReference type="GO" id="GO:0004525">
    <property type="term" value="F:ribonuclease III activity"/>
    <property type="evidence" value="ECO:0007669"/>
    <property type="project" value="UniProtKB-UniRule"/>
</dbReference>
<keyword evidence="8" id="KW-0819">tRNA processing</keyword>
<dbReference type="Gene3D" id="3.30.160.20">
    <property type="match status" value="1"/>
</dbReference>
<comment type="subcellular location">
    <subcellularLocation>
        <location evidence="8">Cytoplasm</location>
    </subcellularLocation>
</comment>
<dbReference type="Gene3D" id="1.10.1520.10">
    <property type="entry name" value="Ribonuclease III domain"/>
    <property type="match status" value="1"/>
</dbReference>
<keyword evidence="8" id="KW-0698">rRNA processing</keyword>
<keyword evidence="8" id="KW-0460">Magnesium</keyword>
<name>A0A1T4LFI5_9BACT</name>
<dbReference type="Pfam" id="PF14622">
    <property type="entry name" value="Ribonucleas_3_3"/>
    <property type="match status" value="1"/>
</dbReference>
<feature type="region of interest" description="Disordered" evidence="9">
    <location>
        <begin position="257"/>
        <end position="394"/>
    </location>
</feature>
<dbReference type="SMART" id="SM00358">
    <property type="entry name" value="DSRM"/>
    <property type="match status" value="1"/>
</dbReference>
<evidence type="ECO:0000256" key="5">
    <source>
        <dbReference type="ARBA" id="ARBA00022759"/>
    </source>
</evidence>
<dbReference type="GO" id="GO:0008033">
    <property type="term" value="P:tRNA processing"/>
    <property type="evidence" value="ECO:0007669"/>
    <property type="project" value="UniProtKB-KW"/>
</dbReference>
<evidence type="ECO:0000259" key="11">
    <source>
        <dbReference type="PROSITE" id="PS50142"/>
    </source>
</evidence>
<dbReference type="GO" id="GO:0046872">
    <property type="term" value="F:metal ion binding"/>
    <property type="evidence" value="ECO:0007669"/>
    <property type="project" value="UniProtKB-KW"/>
</dbReference>
<feature type="active site" evidence="8">
    <location>
        <position position="66"/>
    </location>
</feature>
<evidence type="ECO:0000256" key="4">
    <source>
        <dbReference type="ARBA" id="ARBA00022722"/>
    </source>
</evidence>
<accession>A0A1T4LFI5</accession>
<comment type="function">
    <text evidence="8">Digests double-stranded RNA. Involved in the processing of primary rRNA transcript to yield the immediate precursors to the large and small rRNAs (23S and 16S). Processes some mRNAs, and tRNAs when they are encoded in the rRNA operon. Processes pre-crRNA and tracrRNA of type II CRISPR loci if present in the organism.</text>
</comment>
<keyword evidence="3 8" id="KW-0507">mRNA processing</keyword>
<comment type="subunit">
    <text evidence="8">Homodimer.</text>
</comment>
<evidence type="ECO:0000256" key="1">
    <source>
        <dbReference type="ARBA" id="ARBA00000109"/>
    </source>
</evidence>
<keyword evidence="8" id="KW-0963">Cytoplasm</keyword>
<evidence type="ECO:0000256" key="7">
    <source>
        <dbReference type="ARBA" id="ARBA00022884"/>
    </source>
</evidence>
<dbReference type="EMBL" id="FUXK01000003">
    <property type="protein sequence ID" value="SJZ53234.1"/>
    <property type="molecule type" value="Genomic_DNA"/>
</dbReference>
<keyword evidence="8" id="KW-0479">Metal-binding</keyword>
<dbReference type="AlphaFoldDB" id="A0A1T4LFI5"/>
<feature type="binding site" evidence="8">
    <location>
        <position position="62"/>
    </location>
    <ligand>
        <name>Mg(2+)</name>
        <dbReference type="ChEBI" id="CHEBI:18420"/>
    </ligand>
</feature>
<evidence type="ECO:0000256" key="8">
    <source>
        <dbReference type="HAMAP-Rule" id="MF_00104"/>
    </source>
</evidence>
<dbReference type="Pfam" id="PF00035">
    <property type="entry name" value="dsrm"/>
    <property type="match status" value="1"/>
</dbReference>
<dbReference type="GO" id="GO:0005737">
    <property type="term" value="C:cytoplasm"/>
    <property type="evidence" value="ECO:0007669"/>
    <property type="project" value="UniProtKB-SubCell"/>
</dbReference>
<dbReference type="InterPro" id="IPR011907">
    <property type="entry name" value="RNase_III"/>
</dbReference>
<dbReference type="PROSITE" id="PS00517">
    <property type="entry name" value="RNASE_3_1"/>
    <property type="match status" value="1"/>
</dbReference>
<feature type="domain" description="RNase III" evidence="11">
    <location>
        <begin position="20"/>
        <end position="145"/>
    </location>
</feature>
<dbReference type="SMART" id="SM00535">
    <property type="entry name" value="RIBOc"/>
    <property type="match status" value="1"/>
</dbReference>
<feature type="binding site" evidence="8">
    <location>
        <position position="134"/>
    </location>
    <ligand>
        <name>Mg(2+)</name>
        <dbReference type="ChEBI" id="CHEBI:18420"/>
    </ligand>
</feature>
<dbReference type="SUPFAM" id="SSF69065">
    <property type="entry name" value="RNase III domain-like"/>
    <property type="match status" value="1"/>
</dbReference>
<evidence type="ECO:0000313" key="13">
    <source>
        <dbReference type="Proteomes" id="UP000190065"/>
    </source>
</evidence>
<reference evidence="12 13" key="1">
    <citation type="submission" date="2017-02" db="EMBL/GenBank/DDBJ databases">
        <authorList>
            <person name="Peterson S.W."/>
        </authorList>
    </citation>
    <scope>NUCLEOTIDE SEQUENCE [LARGE SCALE GENOMIC DNA]</scope>
    <source>
        <strain evidence="12 13">ATCC 43324</strain>
    </source>
</reference>
<dbReference type="STRING" id="28136.SAMN02745202_00413"/>
<evidence type="ECO:0000256" key="3">
    <source>
        <dbReference type="ARBA" id="ARBA00022664"/>
    </source>
</evidence>
<comment type="catalytic activity">
    <reaction evidence="1 8">
        <text>Endonucleolytic cleavage to 5'-phosphomonoester.</text>
        <dbReference type="EC" id="3.1.26.3"/>
    </reaction>
</comment>
<dbReference type="PROSITE" id="PS50137">
    <property type="entry name" value="DS_RBD"/>
    <property type="match status" value="1"/>
</dbReference>
<feature type="compositionally biased region" description="Low complexity" evidence="9">
    <location>
        <begin position="280"/>
        <end position="307"/>
    </location>
</feature>
<proteinExistence type="inferred from homology"/>
<comment type="similarity">
    <text evidence="2">Belongs to the ribonuclease III family.</text>
</comment>
<dbReference type="GO" id="GO:0006364">
    <property type="term" value="P:rRNA processing"/>
    <property type="evidence" value="ECO:0007669"/>
    <property type="project" value="UniProtKB-UniRule"/>
</dbReference>
<dbReference type="InterPro" id="IPR036389">
    <property type="entry name" value="RNase_III_sf"/>
</dbReference>
<feature type="compositionally biased region" description="Basic residues" evidence="9">
    <location>
        <begin position="312"/>
        <end position="321"/>
    </location>
</feature>
<gene>
    <name evidence="8" type="primary">rnc</name>
    <name evidence="12" type="ORF">SAMN02745202_00413</name>
</gene>
<protein>
    <recommendedName>
        <fullName evidence="8">Ribonuclease 3</fullName>
        <ecNumber evidence="8">3.1.26.3</ecNumber>
    </recommendedName>
    <alternativeName>
        <fullName evidence="8">Ribonuclease III</fullName>
        <shortName evidence="8">RNase III</shortName>
    </alternativeName>
</protein>
<dbReference type="SUPFAM" id="SSF54768">
    <property type="entry name" value="dsRNA-binding domain-like"/>
    <property type="match status" value="1"/>
</dbReference>